<dbReference type="OrthoDB" id="6405at10239"/>
<proteinExistence type="predicted"/>
<dbReference type="Pfam" id="PF12705">
    <property type="entry name" value="PDDEXK_1"/>
    <property type="match status" value="1"/>
</dbReference>
<dbReference type="InterPro" id="IPR011604">
    <property type="entry name" value="PDDEXK-like_dom_sf"/>
</dbReference>
<dbReference type="InterPro" id="IPR038726">
    <property type="entry name" value="PDDEXK_AddAB-type"/>
</dbReference>
<name>A0A140G6Q0_9CAUD</name>
<keyword evidence="2" id="KW-0269">Exonuclease</keyword>
<keyword evidence="3" id="KW-1185">Reference proteome</keyword>
<evidence type="ECO:0000313" key="3">
    <source>
        <dbReference type="Proteomes" id="UP000203585"/>
    </source>
</evidence>
<evidence type="ECO:0000313" key="2">
    <source>
        <dbReference type="EMBL" id="AMM44335.1"/>
    </source>
</evidence>
<feature type="domain" description="PD-(D/E)XK endonuclease-like" evidence="1">
    <location>
        <begin position="30"/>
        <end position="257"/>
    </location>
</feature>
<gene>
    <name evidence="2" type="primary">74</name>
    <name evidence="2" type="ORF">KITKAT_74</name>
</gene>
<accession>A0A140G6Q0</accession>
<keyword evidence="2" id="KW-0378">Hydrolase</keyword>
<dbReference type="Gene3D" id="3.90.320.10">
    <property type="match status" value="1"/>
</dbReference>
<dbReference type="KEGG" id="vg:29123002"/>
<evidence type="ECO:0000259" key="1">
    <source>
        <dbReference type="Pfam" id="PF12705"/>
    </source>
</evidence>
<reference evidence="2 3" key="1">
    <citation type="submission" date="2016-02" db="EMBL/GenBank/DDBJ databases">
        <authorList>
            <person name="Blasi C.J."/>
            <person name="DeRuff K.C."/>
            <person name="Kobokovich A."/>
            <person name="Pizzorno M.C."/>
            <person name="Stowe E.L."/>
            <person name="Bowman C.A."/>
            <person name="Russell D.A."/>
            <person name="Pope W.H."/>
            <person name="Jacobs-Sera D."/>
            <person name="Hendrix R.W."/>
            <person name="Hatfull G.F."/>
        </authorList>
    </citation>
    <scope>NUCLEOTIDE SEQUENCE [LARGE SCALE GENOMIC DNA]</scope>
</reference>
<protein>
    <submittedName>
        <fullName evidence="2">RecB-like exonuclease</fullName>
    </submittedName>
</protein>
<dbReference type="EMBL" id="KU647627">
    <property type="protein sequence ID" value="AMM44335.1"/>
    <property type="molecule type" value="Genomic_DNA"/>
</dbReference>
<keyword evidence="2" id="KW-0540">Nuclease</keyword>
<dbReference type="GeneID" id="29123002"/>
<organism evidence="2 3">
    <name type="scientific">Arthrobacter phage Kitkat</name>
    <dbReference type="NCBI Taxonomy" id="1796996"/>
    <lineage>
        <taxon>Viruses</taxon>
        <taxon>Duplodnaviria</taxon>
        <taxon>Heunggongvirae</taxon>
        <taxon>Uroviricota</taxon>
        <taxon>Caudoviricetes</taxon>
        <taxon>Kelleziovirus</taxon>
        <taxon>Kelleziovirus kitkat</taxon>
    </lineage>
</organism>
<dbReference type="Proteomes" id="UP000203585">
    <property type="component" value="Segment"/>
</dbReference>
<dbReference type="RefSeq" id="YP_009303357.1">
    <property type="nucleotide sequence ID" value="NC_031254.1"/>
</dbReference>
<dbReference type="GO" id="GO:0004527">
    <property type="term" value="F:exonuclease activity"/>
    <property type="evidence" value="ECO:0007669"/>
    <property type="project" value="UniProtKB-KW"/>
</dbReference>
<sequence length="392" mass="44235">MKIPKNTVSASQLRTYGAGGFKLEQHESEKGCPRKYKAKYVDGVKEEGPKPYPLRYGGLFHTVLFLMVEKGLTPDEALSEAWEVDMPQEMWTEARADLEKYMERGASPMDTYATLEVEVELRALLYTDEVYGDIYMRGFLDWIGIDWEIPDLVHSVDYKTNRNPARTDDLVGDVQLRGYDWLIRQNWQALNLPRRPRVVTHLDVVKFNEVQIAYTDAEIEDWHSWAVAVVRKILRDEDALPILNDGCGYCFVKDSCPAYSALPEIAEGLVEEGAELKDPVAKLAWRDKAHKIRGLLDKAVKGLDAGYKADALKQGRLEIGSTAYVSTPKFVNDIDLPKLKELLGDNKFFEAVTTSKAAIERATKDLDPSTQALALATIGRKMDGSEVKRIDN</sequence>